<comment type="caution">
    <text evidence="20">The sequence shown here is derived from an EMBL/GenBank/DDBJ whole genome shotgun (WGS) entry which is preliminary data.</text>
</comment>
<evidence type="ECO:0000256" key="16">
    <source>
        <dbReference type="ARBA" id="ARBA00032853"/>
    </source>
</evidence>
<evidence type="ECO:0000256" key="13">
    <source>
        <dbReference type="ARBA" id="ARBA00023136"/>
    </source>
</evidence>
<evidence type="ECO:0000256" key="10">
    <source>
        <dbReference type="ARBA" id="ARBA00022692"/>
    </source>
</evidence>
<evidence type="ECO:0000256" key="2">
    <source>
        <dbReference type="ARBA" id="ARBA00004651"/>
    </source>
</evidence>
<evidence type="ECO:0000256" key="12">
    <source>
        <dbReference type="ARBA" id="ARBA00022989"/>
    </source>
</evidence>
<evidence type="ECO:0000256" key="14">
    <source>
        <dbReference type="ARBA" id="ARBA00025228"/>
    </source>
</evidence>
<comment type="catalytic activity">
    <reaction evidence="17 19">
        <text>alpha-ribazole + adenosylcob(III)inamide-GDP = adenosylcob(III)alamin + GMP + H(+)</text>
        <dbReference type="Rhea" id="RHEA:16049"/>
        <dbReference type="ChEBI" id="CHEBI:10329"/>
        <dbReference type="ChEBI" id="CHEBI:15378"/>
        <dbReference type="ChEBI" id="CHEBI:18408"/>
        <dbReference type="ChEBI" id="CHEBI:58115"/>
        <dbReference type="ChEBI" id="CHEBI:60487"/>
        <dbReference type="EC" id="2.7.8.26"/>
    </reaction>
</comment>
<reference evidence="20" key="1">
    <citation type="journal article" date="2021" name="Front. Microbiol.">
        <title>Comprehensive Comparative Genomics and Phenotyping of Methylobacterium Species.</title>
        <authorList>
            <person name="Alessa O."/>
            <person name="Ogura Y."/>
            <person name="Fujitani Y."/>
            <person name="Takami H."/>
            <person name="Hayashi T."/>
            <person name="Sahin N."/>
            <person name="Tani A."/>
        </authorList>
    </citation>
    <scope>NUCLEOTIDE SEQUENCE</scope>
    <source>
        <strain evidence="20">NBRC 15689</strain>
    </source>
</reference>
<dbReference type="HAMAP" id="MF_00719">
    <property type="entry name" value="CobS"/>
    <property type="match status" value="1"/>
</dbReference>
<feature type="transmembrane region" description="Helical" evidence="19">
    <location>
        <begin position="55"/>
        <end position="75"/>
    </location>
</feature>
<dbReference type="PANTHER" id="PTHR34148">
    <property type="entry name" value="ADENOSYLCOBINAMIDE-GDP RIBAZOLETRANSFERASE"/>
    <property type="match status" value="1"/>
</dbReference>
<evidence type="ECO:0000313" key="20">
    <source>
        <dbReference type="EMBL" id="GJE25238.1"/>
    </source>
</evidence>
<evidence type="ECO:0000256" key="11">
    <source>
        <dbReference type="ARBA" id="ARBA00022842"/>
    </source>
</evidence>
<evidence type="ECO:0000256" key="17">
    <source>
        <dbReference type="ARBA" id="ARBA00048623"/>
    </source>
</evidence>
<evidence type="ECO:0000313" key="21">
    <source>
        <dbReference type="Proteomes" id="UP001055156"/>
    </source>
</evidence>
<evidence type="ECO:0000256" key="15">
    <source>
        <dbReference type="ARBA" id="ARBA00032605"/>
    </source>
</evidence>
<keyword evidence="12 19" id="KW-1133">Transmembrane helix</keyword>
<sequence length="276" mass="27796">MNDNGGQDLGPAFPGAGVLYDLAACMRFYSRLSIPALPYEPDPYATPDFRTVPRMLPLAGVILALPSALVMVGAWEIRLGPFVAATLALAVSALVTGALHEDGLADVADGFGGGRTRERRLEIMRDSRIGAYGGTALFLVLALRAGALATLLDRAGLHAALVLLLAAAISRAAALAPMVLLAPARPGGAGASVGRPTGTTVGIAAGLCLLLALIGLALGLPLLGLVLTLLLASALSLALCALARDRIGGQTGDVIGACQQVAEVGALLGMLAAIPV</sequence>
<proteinExistence type="inferred from homology"/>
<keyword evidence="7 19" id="KW-1003">Cell membrane</keyword>
<keyword evidence="21" id="KW-1185">Reference proteome</keyword>
<accession>A0ABQ4T1Y8</accession>
<evidence type="ECO:0000256" key="18">
    <source>
        <dbReference type="ARBA" id="ARBA00049504"/>
    </source>
</evidence>
<dbReference type="Pfam" id="PF02654">
    <property type="entry name" value="CobS"/>
    <property type="match status" value="1"/>
</dbReference>
<evidence type="ECO:0000256" key="7">
    <source>
        <dbReference type="ARBA" id="ARBA00022475"/>
    </source>
</evidence>
<feature type="transmembrane region" description="Helical" evidence="19">
    <location>
        <begin position="129"/>
        <end position="152"/>
    </location>
</feature>
<dbReference type="RefSeq" id="WP_238309625.1">
    <property type="nucleotide sequence ID" value="NZ_BPQV01000001.1"/>
</dbReference>
<keyword evidence="11 19" id="KW-0460">Magnesium</keyword>
<dbReference type="InterPro" id="IPR003805">
    <property type="entry name" value="CobS"/>
</dbReference>
<gene>
    <name evidence="20" type="primary">cobV</name>
    <name evidence="19" type="synonym">cobS</name>
    <name evidence="20" type="ORF">LKMONMHP_0071</name>
</gene>
<feature type="transmembrane region" description="Helical" evidence="19">
    <location>
        <begin position="81"/>
        <end position="99"/>
    </location>
</feature>
<dbReference type="EMBL" id="BPQV01000001">
    <property type="protein sequence ID" value="GJE25238.1"/>
    <property type="molecule type" value="Genomic_DNA"/>
</dbReference>
<keyword evidence="9 19" id="KW-0808">Transferase</keyword>
<evidence type="ECO:0000256" key="9">
    <source>
        <dbReference type="ARBA" id="ARBA00022679"/>
    </source>
</evidence>
<comment type="catalytic activity">
    <reaction evidence="18 19">
        <text>alpha-ribazole 5'-phosphate + adenosylcob(III)inamide-GDP = adenosylcob(III)alamin 5'-phosphate + GMP + H(+)</text>
        <dbReference type="Rhea" id="RHEA:23560"/>
        <dbReference type="ChEBI" id="CHEBI:15378"/>
        <dbReference type="ChEBI" id="CHEBI:57918"/>
        <dbReference type="ChEBI" id="CHEBI:58115"/>
        <dbReference type="ChEBI" id="CHEBI:60487"/>
        <dbReference type="ChEBI" id="CHEBI:60493"/>
        <dbReference type="EC" id="2.7.8.26"/>
    </reaction>
</comment>
<dbReference type="Proteomes" id="UP001055156">
    <property type="component" value="Unassembled WGS sequence"/>
</dbReference>
<keyword evidence="13 19" id="KW-0472">Membrane</keyword>
<reference evidence="20" key="2">
    <citation type="submission" date="2021-08" db="EMBL/GenBank/DDBJ databases">
        <authorList>
            <person name="Tani A."/>
            <person name="Ola A."/>
            <person name="Ogura Y."/>
            <person name="Katsura K."/>
            <person name="Hayashi T."/>
        </authorList>
    </citation>
    <scope>NUCLEOTIDE SEQUENCE</scope>
    <source>
        <strain evidence="20">NBRC 15689</strain>
    </source>
</reference>
<evidence type="ECO:0000256" key="4">
    <source>
        <dbReference type="ARBA" id="ARBA00010561"/>
    </source>
</evidence>
<evidence type="ECO:0000256" key="3">
    <source>
        <dbReference type="ARBA" id="ARBA00004663"/>
    </source>
</evidence>
<keyword evidence="8 19" id="KW-0169">Cobalamin biosynthesis</keyword>
<comment type="pathway">
    <text evidence="3 19">Cofactor biosynthesis; adenosylcobalamin biosynthesis; adenosylcobalamin from cob(II)yrinate a,c-diamide: step 7/7.</text>
</comment>
<evidence type="ECO:0000256" key="19">
    <source>
        <dbReference type="HAMAP-Rule" id="MF_00719"/>
    </source>
</evidence>
<comment type="similarity">
    <text evidence="4 19">Belongs to the CobS family.</text>
</comment>
<comment type="cofactor">
    <cofactor evidence="1 19">
        <name>Mg(2+)</name>
        <dbReference type="ChEBI" id="CHEBI:18420"/>
    </cofactor>
</comment>
<comment type="subcellular location">
    <subcellularLocation>
        <location evidence="2 19">Cell membrane</location>
        <topology evidence="2 19">Multi-pass membrane protein</topology>
    </subcellularLocation>
</comment>
<feature type="transmembrane region" description="Helical" evidence="19">
    <location>
        <begin position="193"/>
        <end position="216"/>
    </location>
</feature>
<protein>
    <recommendedName>
        <fullName evidence="6 19">Adenosylcobinamide-GDP ribazoletransferase</fullName>
        <ecNumber evidence="5 19">2.7.8.26</ecNumber>
    </recommendedName>
    <alternativeName>
        <fullName evidence="16 19">Cobalamin synthase</fullName>
    </alternativeName>
    <alternativeName>
        <fullName evidence="15 19">Cobalamin-5'-phosphate synthase</fullName>
    </alternativeName>
</protein>
<evidence type="ECO:0000256" key="1">
    <source>
        <dbReference type="ARBA" id="ARBA00001946"/>
    </source>
</evidence>
<evidence type="ECO:0000256" key="6">
    <source>
        <dbReference type="ARBA" id="ARBA00015850"/>
    </source>
</evidence>
<evidence type="ECO:0000256" key="8">
    <source>
        <dbReference type="ARBA" id="ARBA00022573"/>
    </source>
</evidence>
<organism evidence="20 21">
    <name type="scientific">Methylobacterium organophilum</name>
    <dbReference type="NCBI Taxonomy" id="410"/>
    <lineage>
        <taxon>Bacteria</taxon>
        <taxon>Pseudomonadati</taxon>
        <taxon>Pseudomonadota</taxon>
        <taxon>Alphaproteobacteria</taxon>
        <taxon>Hyphomicrobiales</taxon>
        <taxon>Methylobacteriaceae</taxon>
        <taxon>Methylobacterium</taxon>
    </lineage>
</organism>
<dbReference type="EC" id="2.7.8.26" evidence="5 19"/>
<feature type="transmembrane region" description="Helical" evidence="19">
    <location>
        <begin position="158"/>
        <end position="181"/>
    </location>
</feature>
<comment type="function">
    <text evidence="14 19">Joins adenosylcobinamide-GDP and alpha-ribazole to generate adenosylcobalamin (Ado-cobalamin). Also synthesizes adenosylcobalamin 5'-phosphate from adenosylcobinamide-GDP and alpha-ribazole 5'-phosphate.</text>
</comment>
<keyword evidence="10 19" id="KW-0812">Transmembrane</keyword>
<feature type="transmembrane region" description="Helical" evidence="19">
    <location>
        <begin position="222"/>
        <end position="243"/>
    </location>
</feature>
<evidence type="ECO:0000256" key="5">
    <source>
        <dbReference type="ARBA" id="ARBA00013200"/>
    </source>
</evidence>
<dbReference type="PANTHER" id="PTHR34148:SF1">
    <property type="entry name" value="ADENOSYLCOBINAMIDE-GDP RIBAZOLETRANSFERASE"/>
    <property type="match status" value="1"/>
</dbReference>
<name>A0ABQ4T1Y8_METOR</name>